<keyword evidence="9 10" id="KW-0496">Mitochondrion</keyword>
<evidence type="ECO:0000256" key="8">
    <source>
        <dbReference type="ARBA" id="ARBA00049551"/>
    </source>
</evidence>
<dbReference type="Gene3D" id="1.20.58.1610">
    <property type="entry name" value="NADH:ubiquinone/plastoquinone oxidoreductase, chain 3"/>
    <property type="match status" value="1"/>
</dbReference>
<keyword evidence="6 9" id="KW-1133">Transmembrane helix</keyword>
<geneLocation type="mitochondrion" evidence="10"/>
<dbReference type="PANTHER" id="PTHR11058">
    <property type="entry name" value="NADH-UBIQUINONE OXIDOREDUCTASE CHAIN 3"/>
    <property type="match status" value="1"/>
</dbReference>
<protein>
    <recommendedName>
        <fullName evidence="3 9">NADH-ubiquinone oxidoreductase chain 3</fullName>
        <ecNumber evidence="9">7.1.1.2</ecNumber>
    </recommendedName>
</protein>
<evidence type="ECO:0000256" key="1">
    <source>
        <dbReference type="ARBA" id="ARBA00004370"/>
    </source>
</evidence>
<evidence type="ECO:0000256" key="3">
    <source>
        <dbReference type="ARBA" id="ARBA00021007"/>
    </source>
</evidence>
<comment type="subcellular location">
    <subcellularLocation>
        <location evidence="1">Membrane</location>
    </subcellularLocation>
    <subcellularLocation>
        <location evidence="9">Mitochondrion membrane</location>
        <topology evidence="9">Multi-pass membrane protein</topology>
    </subcellularLocation>
</comment>
<keyword evidence="7 9" id="KW-0472">Membrane</keyword>
<name>C7FNH4_ANGCS</name>
<feature type="transmembrane region" description="Helical" evidence="9">
    <location>
        <begin position="54"/>
        <end position="78"/>
    </location>
</feature>
<dbReference type="PANTHER" id="PTHR11058:SF9">
    <property type="entry name" value="NADH-UBIQUINONE OXIDOREDUCTASE CHAIN 3"/>
    <property type="match status" value="1"/>
</dbReference>
<evidence type="ECO:0000256" key="7">
    <source>
        <dbReference type="ARBA" id="ARBA00023136"/>
    </source>
</evidence>
<keyword evidence="9" id="KW-1278">Translocase</keyword>
<evidence type="ECO:0000256" key="6">
    <source>
        <dbReference type="ARBA" id="ARBA00022989"/>
    </source>
</evidence>
<dbReference type="GO" id="GO:0030964">
    <property type="term" value="C:NADH dehydrogenase complex"/>
    <property type="evidence" value="ECO:0007669"/>
    <property type="project" value="TreeGrafter"/>
</dbReference>
<evidence type="ECO:0000256" key="2">
    <source>
        <dbReference type="ARBA" id="ARBA00008472"/>
    </source>
</evidence>
<evidence type="ECO:0000313" key="10">
    <source>
        <dbReference type="EMBL" id="ACT88806.1"/>
    </source>
</evidence>
<gene>
    <name evidence="10" type="primary">ND3</name>
</gene>
<evidence type="ECO:0000256" key="4">
    <source>
        <dbReference type="ARBA" id="ARBA00022448"/>
    </source>
</evidence>
<reference evidence="10" key="1">
    <citation type="submission" date="2009-07" db="EMBL/GenBank/DDBJ databases">
        <title>Evolutionary implication of complete mitochondrial genomes of Angiostrongylus cantonensis and A. costaricensis.</title>
        <authorList>
            <person name="Lv S."/>
            <person name="Zhang Y."/>
            <person name="Zhang L."/>
            <person name="Liu Q."/>
            <person name="Liu H.-X."/>
            <person name="Hu L."/>
            <person name="Wei F.-R."/>
            <person name="Graeff-Teixeira C."/>
            <person name="Zhou X.-N."/>
            <person name="Utzinger J."/>
        </authorList>
    </citation>
    <scope>NUCLEOTIDE SEQUENCE</scope>
</reference>
<dbReference type="EC" id="7.1.1.2" evidence="9"/>
<dbReference type="GO" id="GO:0008137">
    <property type="term" value="F:NADH dehydrogenase (ubiquinone) activity"/>
    <property type="evidence" value="ECO:0007669"/>
    <property type="project" value="UniProtKB-UniRule"/>
</dbReference>
<feature type="transmembrane region" description="Helical" evidence="9">
    <location>
        <begin position="6"/>
        <end position="27"/>
    </location>
</feature>
<organism evidence="10">
    <name type="scientific">Angiostrongylus costaricensis</name>
    <name type="common">Nematode worm</name>
    <dbReference type="NCBI Taxonomy" id="334426"/>
    <lineage>
        <taxon>Eukaryota</taxon>
        <taxon>Metazoa</taxon>
        <taxon>Ecdysozoa</taxon>
        <taxon>Nematoda</taxon>
        <taxon>Chromadorea</taxon>
        <taxon>Rhabditida</taxon>
        <taxon>Rhabditina</taxon>
        <taxon>Rhabditomorpha</taxon>
        <taxon>Strongyloidea</taxon>
        <taxon>Metastrongylidae</taxon>
        <taxon>Angiostrongylus</taxon>
    </lineage>
</organism>
<keyword evidence="9" id="KW-0679">Respiratory chain</keyword>
<dbReference type="RefSeq" id="YP_003097136.1">
    <property type="nucleotide sequence ID" value="NC_013067.1"/>
</dbReference>
<keyword evidence="4 9" id="KW-0813">Transport</keyword>
<dbReference type="CTD" id="4537"/>
<proteinExistence type="inferred from homology"/>
<keyword evidence="9" id="KW-0249">Electron transport</keyword>
<dbReference type="EMBL" id="GQ398122">
    <property type="protein sequence ID" value="ACT88806.1"/>
    <property type="molecule type" value="Genomic_DNA"/>
</dbReference>
<comment type="function">
    <text evidence="9">Core subunit of the mitochondrial membrane respiratory chain NADH dehydrogenase (Complex I) which catalyzes electron transfer from NADH through the respiratory chain, using ubiquinone as an electron acceptor. Essential for the catalytic activity of complex I.</text>
</comment>
<dbReference type="GO" id="GO:0031966">
    <property type="term" value="C:mitochondrial membrane"/>
    <property type="evidence" value="ECO:0007669"/>
    <property type="project" value="UniProtKB-SubCell"/>
</dbReference>
<comment type="catalytic activity">
    <reaction evidence="8 9">
        <text>a ubiquinone + NADH + 5 H(+)(in) = a ubiquinol + NAD(+) + 4 H(+)(out)</text>
        <dbReference type="Rhea" id="RHEA:29091"/>
        <dbReference type="Rhea" id="RHEA-COMP:9565"/>
        <dbReference type="Rhea" id="RHEA-COMP:9566"/>
        <dbReference type="ChEBI" id="CHEBI:15378"/>
        <dbReference type="ChEBI" id="CHEBI:16389"/>
        <dbReference type="ChEBI" id="CHEBI:17976"/>
        <dbReference type="ChEBI" id="CHEBI:57540"/>
        <dbReference type="ChEBI" id="CHEBI:57945"/>
        <dbReference type="EC" id="7.1.1.2"/>
    </reaction>
</comment>
<evidence type="ECO:0000256" key="9">
    <source>
        <dbReference type="RuleBase" id="RU003640"/>
    </source>
</evidence>
<comment type="similarity">
    <text evidence="2 9">Belongs to the complex I subunit 3 family.</text>
</comment>
<feature type="transmembrane region" description="Helical" evidence="9">
    <location>
        <begin position="84"/>
        <end position="104"/>
    </location>
</feature>
<dbReference type="GeneID" id="8250944"/>
<keyword evidence="9" id="KW-0830">Ubiquinone</keyword>
<dbReference type="Pfam" id="PF00507">
    <property type="entry name" value="Oxidored_q4"/>
    <property type="match status" value="1"/>
</dbReference>
<evidence type="ECO:0000256" key="5">
    <source>
        <dbReference type="ARBA" id="ARBA00022692"/>
    </source>
</evidence>
<dbReference type="AlphaFoldDB" id="C7FNH4"/>
<dbReference type="InterPro" id="IPR038430">
    <property type="entry name" value="NDAH_ubi_oxred_su3_sf"/>
</dbReference>
<sequence length="111" mass="12841">MISLFVVVLIALFLIFFLYLLSFLLSLKEDSLSKVGSFESGFLSMVKIQNSFSIHFFIVMLMFVIFDLEIVMFLGLLVTDVSSLLGLFFLLIFVLGGFYMEWFYGKLMWVV</sequence>
<keyword evidence="5 9" id="KW-0812">Transmembrane</keyword>
<keyword evidence="9" id="KW-0520">NAD</keyword>
<accession>C7FNH4</accession>
<dbReference type="InterPro" id="IPR000440">
    <property type="entry name" value="NADH_UbQ/plastoQ_OxRdtase_su3"/>
</dbReference>